<dbReference type="RefSeq" id="XP_024947029.1">
    <property type="nucleotide sequence ID" value="XM_025091261.1"/>
</dbReference>
<dbReference type="AlphaFoldDB" id="A0AAJ7FTX4"/>
<dbReference type="Proteomes" id="UP000694920">
    <property type="component" value="Unplaced"/>
</dbReference>
<dbReference type="GeneID" id="107273936"/>
<feature type="compositionally biased region" description="Basic and acidic residues" evidence="1">
    <location>
        <begin position="168"/>
        <end position="190"/>
    </location>
</feature>
<evidence type="ECO:0000313" key="6">
    <source>
        <dbReference type="RefSeq" id="XP_015608087.1"/>
    </source>
</evidence>
<feature type="region of interest" description="Disordered" evidence="1">
    <location>
        <begin position="584"/>
        <end position="613"/>
    </location>
</feature>
<keyword evidence="2" id="KW-1185">Reference proteome</keyword>
<feature type="region of interest" description="Disordered" evidence="1">
    <location>
        <begin position="648"/>
        <end position="673"/>
    </location>
</feature>
<feature type="compositionally biased region" description="Low complexity" evidence="1">
    <location>
        <begin position="663"/>
        <end position="672"/>
    </location>
</feature>
<feature type="compositionally biased region" description="Basic and acidic residues" evidence="1">
    <location>
        <begin position="650"/>
        <end position="661"/>
    </location>
</feature>
<dbReference type="KEGG" id="ccin:107273936"/>
<dbReference type="RefSeq" id="XP_024947030.1">
    <property type="nucleotide sequence ID" value="XM_025091262.1"/>
</dbReference>
<evidence type="ECO:0000313" key="7">
    <source>
        <dbReference type="RefSeq" id="XP_015608088.1"/>
    </source>
</evidence>
<sequence>MSRSTGSFFVITEEEKEAKMMIRMVLLLFLVGVCRSAPTSVSSTSSPRRSPDQEVGSPSELAWQAWLLVNTETGAHSGIDSSSILRRITPKSVFIAPALPACAEGYGADNMGRCVNDITRRTYIDVLVQKLNAMYSSSNTANEKPQSSAVTGPLQLNIPLLPGGSQEGKTDGDDAEEPAKMPVEEQPEDKKEALVTVYEVGNETKHQKEETFFLGSSEKDAAGPTTTDIVVPVADFVDDANETFTDVMDYKIRSDTQLHTNRTEISKDESSMNSTDVPLPTLMLVLSPTKLPLTVSTPNVNDLHVVHDGTSGHIFVKTENVTVNSSGKEIISVTVPDALVHLPSVSGNHTLDIYDDEEKDVLDSTDVPEEDSTEVDDEILKHGEAGMAIPLDQQMYQKSEETGTRKNLPDTAAPEKLVLRNLTQPQRGNEPSASERDEISSNVSSEVSIKGDFIVETTLLGMNTNSSRTSSRNRTCDFGDCDDFRELLEAEKDLISEPEVVLSPQESRGTVYPNIHDKKRAEQQKLNPPSRIQNTGSYYSGSPGQSEALLYDSRPQDPYPDGDSAPEIHTIDEQASYNRESLAFPEVKEPNHFSRPNVNDNYGFRPNPGGYRPNQDYIRFPNYEEPQPQPVRTSGYVRFPSEEANSIHAQDYKNRSPHLEDFSQSSTSTKSSVPIHQKQSYWWLPSGWRADRQQNIQHPSQYPNQRQKPSPMLLRFWARMPLLRDPSLYPSPSPASGSYGETIRSHQMRYSQALPHRTNFYKEMSTQDVNRVLTQKSRGPVVG</sequence>
<gene>
    <name evidence="3 4 5 6 7 8 9" type="primary">LOC107273936</name>
</gene>
<evidence type="ECO:0000313" key="9">
    <source>
        <dbReference type="RefSeq" id="XP_024947030.1"/>
    </source>
</evidence>
<feature type="compositionally biased region" description="Polar residues" evidence="1">
    <location>
        <begin position="421"/>
        <end position="432"/>
    </location>
</feature>
<evidence type="ECO:0000313" key="3">
    <source>
        <dbReference type="RefSeq" id="XP_015608083.1"/>
    </source>
</evidence>
<dbReference type="RefSeq" id="XP_015608087.1">
    <property type="nucleotide sequence ID" value="XM_015752601.2"/>
</dbReference>
<organism evidence="2 4">
    <name type="scientific">Cephus cinctus</name>
    <name type="common">Wheat stem sawfly</name>
    <dbReference type="NCBI Taxonomy" id="211228"/>
    <lineage>
        <taxon>Eukaryota</taxon>
        <taxon>Metazoa</taxon>
        <taxon>Ecdysozoa</taxon>
        <taxon>Arthropoda</taxon>
        <taxon>Hexapoda</taxon>
        <taxon>Insecta</taxon>
        <taxon>Pterygota</taxon>
        <taxon>Neoptera</taxon>
        <taxon>Endopterygota</taxon>
        <taxon>Hymenoptera</taxon>
        <taxon>Cephoidea</taxon>
        <taxon>Cephidae</taxon>
        <taxon>Cephus</taxon>
    </lineage>
</organism>
<feature type="region of interest" description="Disordered" evidence="1">
    <location>
        <begin position="421"/>
        <end position="444"/>
    </location>
</feature>
<dbReference type="RefSeq" id="XP_015608088.1">
    <property type="nucleotide sequence ID" value="XM_015752602.2"/>
</dbReference>
<name>A0AAJ7FTX4_CEPCN</name>
<evidence type="ECO:0000313" key="5">
    <source>
        <dbReference type="RefSeq" id="XP_015608086.1"/>
    </source>
</evidence>
<feature type="region of interest" description="Disordered" evidence="1">
    <location>
        <begin position="519"/>
        <end position="567"/>
    </location>
</feature>
<reference evidence="3 4" key="1">
    <citation type="submission" date="2025-04" db="UniProtKB">
        <authorList>
            <consortium name="RefSeq"/>
        </authorList>
    </citation>
    <scope>IDENTIFICATION</scope>
</reference>
<dbReference type="RefSeq" id="XP_015608085.1">
    <property type="nucleotide sequence ID" value="XM_015752599.2"/>
</dbReference>
<evidence type="ECO:0000313" key="2">
    <source>
        <dbReference type="Proteomes" id="UP000694920"/>
    </source>
</evidence>
<dbReference type="RefSeq" id="XP_015608086.1">
    <property type="nucleotide sequence ID" value="XM_015752600.2"/>
</dbReference>
<accession>A0AAJ7FTX4</accession>
<evidence type="ECO:0000256" key="1">
    <source>
        <dbReference type="SAM" id="MobiDB-lite"/>
    </source>
</evidence>
<evidence type="ECO:0000313" key="4">
    <source>
        <dbReference type="RefSeq" id="XP_015608085.1"/>
    </source>
</evidence>
<feature type="compositionally biased region" description="Polar residues" evidence="1">
    <location>
        <begin position="524"/>
        <end position="545"/>
    </location>
</feature>
<protein>
    <submittedName>
        <fullName evidence="3 4">Uncharacterized protein LOC107273936</fullName>
    </submittedName>
</protein>
<evidence type="ECO:0000313" key="8">
    <source>
        <dbReference type="RefSeq" id="XP_024947029.1"/>
    </source>
</evidence>
<dbReference type="RefSeq" id="XP_015608083.1">
    <property type="nucleotide sequence ID" value="XM_015752597.2"/>
</dbReference>
<proteinExistence type="predicted"/>
<feature type="region of interest" description="Disordered" evidence="1">
    <location>
        <begin position="160"/>
        <end position="190"/>
    </location>
</feature>